<organism evidence="3 4">
    <name type="scientific">Chrysodeixis includens</name>
    <name type="common">Soybean looper</name>
    <name type="synonym">Pseudoplusia includens</name>
    <dbReference type="NCBI Taxonomy" id="689277"/>
    <lineage>
        <taxon>Eukaryota</taxon>
        <taxon>Metazoa</taxon>
        <taxon>Ecdysozoa</taxon>
        <taxon>Arthropoda</taxon>
        <taxon>Hexapoda</taxon>
        <taxon>Insecta</taxon>
        <taxon>Pterygota</taxon>
        <taxon>Neoptera</taxon>
        <taxon>Endopterygota</taxon>
        <taxon>Lepidoptera</taxon>
        <taxon>Glossata</taxon>
        <taxon>Ditrysia</taxon>
        <taxon>Noctuoidea</taxon>
        <taxon>Noctuidae</taxon>
        <taxon>Plusiinae</taxon>
        <taxon>Chrysodeixis</taxon>
    </lineage>
</organism>
<dbReference type="EMBL" id="LR824020">
    <property type="protein sequence ID" value="CAH0589129.1"/>
    <property type="molecule type" value="Genomic_DNA"/>
</dbReference>
<evidence type="ECO:0000313" key="4">
    <source>
        <dbReference type="Proteomes" id="UP001154114"/>
    </source>
</evidence>
<accession>A0A9P0BRD9</accession>
<feature type="signal peptide" evidence="2">
    <location>
        <begin position="1"/>
        <end position="24"/>
    </location>
</feature>
<evidence type="ECO:0000256" key="2">
    <source>
        <dbReference type="SAM" id="SignalP"/>
    </source>
</evidence>
<feature type="region of interest" description="Disordered" evidence="1">
    <location>
        <begin position="226"/>
        <end position="312"/>
    </location>
</feature>
<feature type="region of interest" description="Disordered" evidence="1">
    <location>
        <begin position="419"/>
        <end position="441"/>
    </location>
</feature>
<name>A0A9P0BRD9_CHRIL</name>
<keyword evidence="2" id="KW-0732">Signal</keyword>
<evidence type="ECO:0000256" key="1">
    <source>
        <dbReference type="SAM" id="MobiDB-lite"/>
    </source>
</evidence>
<dbReference type="Proteomes" id="UP001154114">
    <property type="component" value="Chromosome 17"/>
</dbReference>
<dbReference type="OrthoDB" id="6612236at2759"/>
<feature type="compositionally biased region" description="Polar residues" evidence="1">
    <location>
        <begin position="254"/>
        <end position="312"/>
    </location>
</feature>
<proteinExistence type="predicted"/>
<reference evidence="3" key="1">
    <citation type="submission" date="2021-12" db="EMBL/GenBank/DDBJ databases">
        <authorList>
            <person name="King R."/>
        </authorList>
    </citation>
    <scope>NUCLEOTIDE SEQUENCE</scope>
</reference>
<sequence length="441" mass="46993">MIPTSRNMARSLAALVLLTSFVAGQRPFFAGSRPIGFPETPNRTTTQDPLGNRFGEGTTERLPIEANGDRDLIDRLSKLPIDKQPFWFINWQALEEHRKKPQTYPQKPNVFVDSVPLNSNTQSSTFSSNTAGFSSNSGANSFNANTGNSFGLNSPSGVQFSAPAAPSSFNNLNLNTGNRNNFDGIPNRVNEAQFGFNPTIGNNPVPFNPNNQNTYSFVSNTMDINGQSFNSPSNDGHSYTGSNSGPNPIRPNSEPVSNVGPSPTFNSNVGPSPVLNSNVQPSPLSTILRPNSGSSANVGPNPNFSSDIPSSGFPSNIGPNSVISSNIGPNPVFNSNLPSSGLTSNIGPNSGIGTNFSASNLYPQNANPAALLLNKLPPNASTGNLSFNAFANSFNNSYVHNQNGFFVQSYKTDSFVSHSSSFGSSTKYPVRAQQPTSQEYY</sequence>
<keyword evidence="4" id="KW-1185">Reference proteome</keyword>
<protein>
    <submittedName>
        <fullName evidence="3">Uncharacterized protein</fullName>
    </submittedName>
</protein>
<feature type="compositionally biased region" description="Polar residues" evidence="1">
    <location>
        <begin position="226"/>
        <end position="246"/>
    </location>
</feature>
<dbReference type="AlphaFoldDB" id="A0A9P0BRD9"/>
<evidence type="ECO:0000313" key="3">
    <source>
        <dbReference type="EMBL" id="CAH0589129.1"/>
    </source>
</evidence>
<feature type="chain" id="PRO_5040299352" evidence="2">
    <location>
        <begin position="25"/>
        <end position="441"/>
    </location>
</feature>
<feature type="region of interest" description="Disordered" evidence="1">
    <location>
        <begin position="33"/>
        <end position="58"/>
    </location>
</feature>
<gene>
    <name evidence="3" type="ORF">CINC_LOCUS4332</name>
</gene>